<reference evidence="3 4" key="1">
    <citation type="submission" date="2020-07" db="EMBL/GenBank/DDBJ databases">
        <title>Sequencing the genomes of 1000 actinobacteria strains.</title>
        <authorList>
            <person name="Klenk H.-P."/>
        </authorList>
    </citation>
    <scope>NUCLEOTIDE SEQUENCE [LARGE SCALE GENOMIC DNA]</scope>
    <source>
        <strain evidence="3 4">DSM 15165</strain>
    </source>
</reference>
<name>A0A853CYE3_9MICO</name>
<dbReference type="InterPro" id="IPR036390">
    <property type="entry name" value="WH_DNA-bd_sf"/>
</dbReference>
<dbReference type="PANTHER" id="PTHR38600">
    <property type="entry name" value="TRANSCRIPTIONAL REGULATORY PROTEIN"/>
    <property type="match status" value="1"/>
</dbReference>
<comment type="caution">
    <text evidence="3">The sequence shown here is derived from an EMBL/GenBank/DDBJ whole genome shotgun (WGS) entry which is preliminary data.</text>
</comment>
<dbReference type="SMART" id="SM00418">
    <property type="entry name" value="HTH_ARSR"/>
    <property type="match status" value="1"/>
</dbReference>
<dbReference type="InterPro" id="IPR036388">
    <property type="entry name" value="WH-like_DNA-bd_sf"/>
</dbReference>
<sequence length="142" mass="15987">MPTRAKDSAADQLFGALANPTRRDILDLLLDGERSAGEIAARFAMSRPSVSEHLRALRDAGLVAERAAGRQVFYALVPEPWTELRDWLAPHERFWRERMRRLRATLDALPDDQEPGAEPHDHSADDHSPADQSSHDPETDRT</sequence>
<organism evidence="3 4">
    <name type="scientific">Leifsonia shinshuensis</name>
    <dbReference type="NCBI Taxonomy" id="150026"/>
    <lineage>
        <taxon>Bacteria</taxon>
        <taxon>Bacillati</taxon>
        <taxon>Actinomycetota</taxon>
        <taxon>Actinomycetes</taxon>
        <taxon>Micrococcales</taxon>
        <taxon>Microbacteriaceae</taxon>
        <taxon>Leifsonia</taxon>
    </lineage>
</organism>
<dbReference type="CDD" id="cd00090">
    <property type="entry name" value="HTH_ARSR"/>
    <property type="match status" value="1"/>
</dbReference>
<dbReference type="GO" id="GO:0003677">
    <property type="term" value="F:DNA binding"/>
    <property type="evidence" value="ECO:0007669"/>
    <property type="project" value="UniProtKB-KW"/>
</dbReference>
<dbReference type="EMBL" id="JACCFL010000001">
    <property type="protein sequence ID" value="NYJ25572.1"/>
    <property type="molecule type" value="Genomic_DNA"/>
</dbReference>
<dbReference type="PROSITE" id="PS50987">
    <property type="entry name" value="HTH_ARSR_2"/>
    <property type="match status" value="1"/>
</dbReference>
<evidence type="ECO:0000259" key="2">
    <source>
        <dbReference type="PROSITE" id="PS50987"/>
    </source>
</evidence>
<dbReference type="RefSeq" id="WP_179608350.1">
    <property type="nucleotide sequence ID" value="NZ_BAABEH010000001.1"/>
</dbReference>
<dbReference type="Gene3D" id="1.10.10.10">
    <property type="entry name" value="Winged helix-like DNA-binding domain superfamily/Winged helix DNA-binding domain"/>
    <property type="match status" value="1"/>
</dbReference>
<dbReference type="GO" id="GO:0003700">
    <property type="term" value="F:DNA-binding transcription factor activity"/>
    <property type="evidence" value="ECO:0007669"/>
    <property type="project" value="InterPro"/>
</dbReference>
<accession>A0A853CYE3</accession>
<dbReference type="InterPro" id="IPR001845">
    <property type="entry name" value="HTH_ArsR_DNA-bd_dom"/>
</dbReference>
<protein>
    <submittedName>
        <fullName evidence="3">DNA-binding transcriptional ArsR family regulator</fullName>
    </submittedName>
</protein>
<dbReference type="AlphaFoldDB" id="A0A853CYE3"/>
<dbReference type="Pfam" id="PF01022">
    <property type="entry name" value="HTH_5"/>
    <property type="match status" value="1"/>
</dbReference>
<feature type="compositionally biased region" description="Basic and acidic residues" evidence="1">
    <location>
        <begin position="117"/>
        <end position="142"/>
    </location>
</feature>
<dbReference type="SUPFAM" id="SSF46785">
    <property type="entry name" value="Winged helix' DNA-binding domain"/>
    <property type="match status" value="1"/>
</dbReference>
<evidence type="ECO:0000313" key="4">
    <source>
        <dbReference type="Proteomes" id="UP000578352"/>
    </source>
</evidence>
<dbReference type="InterPro" id="IPR011991">
    <property type="entry name" value="ArsR-like_HTH"/>
</dbReference>
<dbReference type="PANTHER" id="PTHR38600:SF2">
    <property type="entry name" value="SLL0088 PROTEIN"/>
    <property type="match status" value="1"/>
</dbReference>
<evidence type="ECO:0000256" key="1">
    <source>
        <dbReference type="SAM" id="MobiDB-lite"/>
    </source>
</evidence>
<evidence type="ECO:0000313" key="3">
    <source>
        <dbReference type="EMBL" id="NYJ25572.1"/>
    </source>
</evidence>
<keyword evidence="3" id="KW-0238">DNA-binding</keyword>
<feature type="domain" description="HTH arsR-type" evidence="2">
    <location>
        <begin position="2"/>
        <end position="96"/>
    </location>
</feature>
<gene>
    <name evidence="3" type="ORF">HNR13_003859</name>
</gene>
<proteinExistence type="predicted"/>
<dbReference type="Proteomes" id="UP000578352">
    <property type="component" value="Unassembled WGS sequence"/>
</dbReference>
<dbReference type="NCBIfam" id="NF033788">
    <property type="entry name" value="HTH_metalloreg"/>
    <property type="match status" value="1"/>
</dbReference>
<dbReference type="PRINTS" id="PR00778">
    <property type="entry name" value="HTHARSR"/>
</dbReference>
<feature type="region of interest" description="Disordered" evidence="1">
    <location>
        <begin position="106"/>
        <end position="142"/>
    </location>
</feature>